<name>A0A4C2A529_EUMVA</name>
<reference evidence="1 2" key="1">
    <citation type="journal article" date="2019" name="Commun. Biol.">
        <title>The bagworm genome reveals a unique fibroin gene that provides high tensile strength.</title>
        <authorList>
            <person name="Kono N."/>
            <person name="Nakamura H."/>
            <person name="Ohtoshi R."/>
            <person name="Tomita M."/>
            <person name="Numata K."/>
            <person name="Arakawa K."/>
        </authorList>
    </citation>
    <scope>NUCLEOTIDE SEQUENCE [LARGE SCALE GENOMIC DNA]</scope>
</reference>
<dbReference type="AlphaFoldDB" id="A0A4C2A529"/>
<protein>
    <submittedName>
        <fullName evidence="1">Uncharacterized protein</fullName>
    </submittedName>
</protein>
<keyword evidence="2" id="KW-1185">Reference proteome</keyword>
<proteinExistence type="predicted"/>
<evidence type="ECO:0000313" key="1">
    <source>
        <dbReference type="EMBL" id="GBP95796.1"/>
    </source>
</evidence>
<organism evidence="1 2">
    <name type="scientific">Eumeta variegata</name>
    <name type="common">Bagworm moth</name>
    <name type="synonym">Eumeta japonica</name>
    <dbReference type="NCBI Taxonomy" id="151549"/>
    <lineage>
        <taxon>Eukaryota</taxon>
        <taxon>Metazoa</taxon>
        <taxon>Ecdysozoa</taxon>
        <taxon>Arthropoda</taxon>
        <taxon>Hexapoda</taxon>
        <taxon>Insecta</taxon>
        <taxon>Pterygota</taxon>
        <taxon>Neoptera</taxon>
        <taxon>Endopterygota</taxon>
        <taxon>Lepidoptera</taxon>
        <taxon>Glossata</taxon>
        <taxon>Ditrysia</taxon>
        <taxon>Tineoidea</taxon>
        <taxon>Psychidae</taxon>
        <taxon>Oiketicinae</taxon>
        <taxon>Eumeta</taxon>
    </lineage>
</organism>
<dbReference type="Proteomes" id="UP000299102">
    <property type="component" value="Unassembled WGS sequence"/>
</dbReference>
<dbReference type="EMBL" id="BGZK01002683">
    <property type="protein sequence ID" value="GBP95796.1"/>
    <property type="molecule type" value="Genomic_DNA"/>
</dbReference>
<sequence>MVRSRGCRVERKKTICREFEASASSETRAIVRGEEVKVGPSCLIEKTLQLIKSSDVLRGTRSSPQRRDCPLDVIVLGVLQLLRSTLSRSARHLIAGGVVCVNTFPILNPCINSAAEQRSFRKLTRDSNSKLGGGRRAPAALVDISRSPATRFADVTCIRLGDVTALDYSTLGGTGGDRPPTVVSGYGSSGGRAHRLNSRREMGHRTRRMPEQELVLVHQYRFLKSHTHHFREIEPT</sequence>
<comment type="caution">
    <text evidence="1">The sequence shown here is derived from an EMBL/GenBank/DDBJ whole genome shotgun (WGS) entry which is preliminary data.</text>
</comment>
<accession>A0A4C2A529</accession>
<evidence type="ECO:0000313" key="2">
    <source>
        <dbReference type="Proteomes" id="UP000299102"/>
    </source>
</evidence>
<gene>
    <name evidence="1" type="ORF">EVAR_7517_1</name>
</gene>